<feature type="compositionally biased region" description="Low complexity" evidence="1">
    <location>
        <begin position="56"/>
        <end position="66"/>
    </location>
</feature>
<evidence type="ECO:0000313" key="2">
    <source>
        <dbReference type="EMBL" id="CAA9348456.1"/>
    </source>
</evidence>
<reference evidence="2" key="1">
    <citation type="submission" date="2020-02" db="EMBL/GenBank/DDBJ databases">
        <authorList>
            <person name="Meier V. D."/>
        </authorList>
    </citation>
    <scope>NUCLEOTIDE SEQUENCE</scope>
    <source>
        <strain evidence="2">AVDCRST_MAG40</strain>
    </source>
</reference>
<feature type="non-terminal residue" evidence="2">
    <location>
        <position position="66"/>
    </location>
</feature>
<dbReference type="EMBL" id="CADCTX010000769">
    <property type="protein sequence ID" value="CAA9348456.1"/>
    <property type="molecule type" value="Genomic_DNA"/>
</dbReference>
<feature type="region of interest" description="Disordered" evidence="1">
    <location>
        <begin position="14"/>
        <end position="66"/>
    </location>
</feature>
<name>A0A6J4M2K2_9BACT</name>
<feature type="non-terminal residue" evidence="2">
    <location>
        <position position="1"/>
    </location>
</feature>
<accession>A0A6J4M2K2</accession>
<gene>
    <name evidence="2" type="ORF">AVDCRST_MAG40-2751</name>
</gene>
<proteinExistence type="predicted"/>
<organism evidence="2">
    <name type="scientific">uncultured Gemmatimonadaceae bacterium</name>
    <dbReference type="NCBI Taxonomy" id="246130"/>
    <lineage>
        <taxon>Bacteria</taxon>
        <taxon>Pseudomonadati</taxon>
        <taxon>Gemmatimonadota</taxon>
        <taxon>Gemmatimonadia</taxon>
        <taxon>Gemmatimonadales</taxon>
        <taxon>Gemmatimonadaceae</taxon>
        <taxon>environmental samples</taxon>
    </lineage>
</organism>
<feature type="compositionally biased region" description="Basic residues" evidence="1">
    <location>
        <begin position="14"/>
        <end position="55"/>
    </location>
</feature>
<sequence>ATARCRVDGRRYGRARGRPAHLHPPRAARARVRPRGRCHLAARRARGRAAARRGRGAAAAAGPAAV</sequence>
<dbReference type="AlphaFoldDB" id="A0A6J4M2K2"/>
<protein>
    <submittedName>
        <fullName evidence="2">Uncharacterized protein</fullName>
    </submittedName>
</protein>
<evidence type="ECO:0000256" key="1">
    <source>
        <dbReference type="SAM" id="MobiDB-lite"/>
    </source>
</evidence>